<accession>A0A4Q4TW22</accession>
<dbReference type="EMBL" id="QJNU01000018">
    <property type="protein sequence ID" value="RYP10447.1"/>
    <property type="molecule type" value="Genomic_DNA"/>
</dbReference>
<protein>
    <submittedName>
        <fullName evidence="2">Uncharacterized protein</fullName>
    </submittedName>
</protein>
<proteinExistence type="predicted"/>
<dbReference type="Proteomes" id="UP000293360">
    <property type="component" value="Unassembled WGS sequence"/>
</dbReference>
<sequence>MQPPIEISISPTFQRDDRFSSESADSPRPRTYYERSVEVTSAPVISGPAEGKTPEIAFQKNAPGGICGMLKILAADRTKEFERVSHTLDIGGFRFQHGRKADGVDAESVPSTLNLVLEIRSPYSHSYGDSARLPLEAQHGTMEQWPWHFVFSALDDRVIVRKLGFLKHPQSRKPGRVSEMV</sequence>
<feature type="compositionally biased region" description="Basic and acidic residues" evidence="1">
    <location>
        <begin position="14"/>
        <end position="35"/>
    </location>
</feature>
<keyword evidence="3" id="KW-1185">Reference proteome</keyword>
<evidence type="ECO:0000313" key="2">
    <source>
        <dbReference type="EMBL" id="RYP10447.1"/>
    </source>
</evidence>
<gene>
    <name evidence="2" type="ORF">DL764_000630</name>
</gene>
<dbReference type="AlphaFoldDB" id="A0A4Q4TW22"/>
<feature type="region of interest" description="Disordered" evidence="1">
    <location>
        <begin position="1"/>
        <end position="35"/>
    </location>
</feature>
<evidence type="ECO:0000313" key="3">
    <source>
        <dbReference type="Proteomes" id="UP000293360"/>
    </source>
</evidence>
<name>A0A4Q4TW22_9PEZI</name>
<evidence type="ECO:0000256" key="1">
    <source>
        <dbReference type="SAM" id="MobiDB-lite"/>
    </source>
</evidence>
<organism evidence="2 3">
    <name type="scientific">Monosporascus ibericus</name>
    <dbReference type="NCBI Taxonomy" id="155417"/>
    <lineage>
        <taxon>Eukaryota</taxon>
        <taxon>Fungi</taxon>
        <taxon>Dikarya</taxon>
        <taxon>Ascomycota</taxon>
        <taxon>Pezizomycotina</taxon>
        <taxon>Sordariomycetes</taxon>
        <taxon>Xylariomycetidae</taxon>
        <taxon>Xylariales</taxon>
        <taxon>Xylariales incertae sedis</taxon>
        <taxon>Monosporascus</taxon>
    </lineage>
</organism>
<comment type="caution">
    <text evidence="2">The sequence shown here is derived from an EMBL/GenBank/DDBJ whole genome shotgun (WGS) entry which is preliminary data.</text>
</comment>
<reference evidence="2 3" key="1">
    <citation type="submission" date="2018-06" db="EMBL/GenBank/DDBJ databases">
        <title>Complete Genomes of Monosporascus.</title>
        <authorList>
            <person name="Robinson A.J."/>
            <person name="Natvig D.O."/>
        </authorList>
    </citation>
    <scope>NUCLEOTIDE SEQUENCE [LARGE SCALE GENOMIC DNA]</scope>
    <source>
        <strain evidence="2 3">CBS 110550</strain>
    </source>
</reference>